<organism evidence="1 2">
    <name type="scientific">Ambrosiozyma monospora</name>
    <name type="common">Yeast</name>
    <name type="synonym">Endomycopsis monosporus</name>
    <dbReference type="NCBI Taxonomy" id="43982"/>
    <lineage>
        <taxon>Eukaryota</taxon>
        <taxon>Fungi</taxon>
        <taxon>Dikarya</taxon>
        <taxon>Ascomycota</taxon>
        <taxon>Saccharomycotina</taxon>
        <taxon>Pichiomycetes</taxon>
        <taxon>Pichiales</taxon>
        <taxon>Pichiaceae</taxon>
        <taxon>Ambrosiozyma</taxon>
    </lineage>
</organism>
<comment type="caution">
    <text evidence="1">The sequence shown here is derived from an EMBL/GenBank/DDBJ whole genome shotgun (WGS) entry which is preliminary data.</text>
</comment>
<proteinExistence type="predicted"/>
<gene>
    <name evidence="1" type="ORF">Amon02_000574500</name>
</gene>
<keyword evidence="2" id="KW-1185">Reference proteome</keyword>
<evidence type="ECO:0000313" key="2">
    <source>
        <dbReference type="Proteomes" id="UP001165064"/>
    </source>
</evidence>
<dbReference type="Proteomes" id="UP001165064">
    <property type="component" value="Unassembled WGS sequence"/>
</dbReference>
<protein>
    <submittedName>
        <fullName evidence="1">Unnamed protein product</fullName>
    </submittedName>
</protein>
<name>A0ACB5T6X5_AMBMO</name>
<sequence length="141" mass="16012">MTSLISLSVGAQKYMAIYDFEGHYELKESINPNIHIDWECIRTLPPSKRDLNLSGAVIESGDSLPETIEIFQCKRDQLKFFSIESTNTVRSLTLFISGIITESDTCWDYLPNKLTCLFLEGEISMEASENPDIQRADAHPY</sequence>
<reference evidence="1" key="1">
    <citation type="submission" date="2023-04" db="EMBL/GenBank/DDBJ databases">
        <title>Ambrosiozyma monospora NBRC 10751.</title>
        <authorList>
            <person name="Ichikawa N."/>
            <person name="Sato H."/>
            <person name="Tonouchi N."/>
        </authorList>
    </citation>
    <scope>NUCLEOTIDE SEQUENCE</scope>
    <source>
        <strain evidence="1">NBRC 10751</strain>
    </source>
</reference>
<accession>A0ACB5T6X5</accession>
<dbReference type="EMBL" id="BSXS01004321">
    <property type="protein sequence ID" value="GME82782.1"/>
    <property type="molecule type" value="Genomic_DNA"/>
</dbReference>
<evidence type="ECO:0000313" key="1">
    <source>
        <dbReference type="EMBL" id="GME82782.1"/>
    </source>
</evidence>